<name>C8NHP7_9LACT</name>
<comment type="caution">
    <text evidence="1">The sequence shown here is derived from an EMBL/GenBank/DDBJ whole genome shotgun (WGS) entry which is preliminary data.</text>
</comment>
<dbReference type="RefSeq" id="WP_005607955.1">
    <property type="nucleotide sequence ID" value="NZ_CP102283.1"/>
</dbReference>
<proteinExistence type="predicted"/>
<dbReference type="HOGENOM" id="CLU_2180124_0_0_9"/>
<dbReference type="EMBL" id="ACKZ01000021">
    <property type="protein sequence ID" value="EEW36710.1"/>
    <property type="molecule type" value="Genomic_DNA"/>
</dbReference>
<dbReference type="GeneID" id="78412187"/>
<accession>C8NHP7</accession>
<sequence>MDEKVEIKKQDFYEMMYLMEKILYIAERSGAREDSDNNAYSLAITFGKENVVQELLSLRRKMNVYLDEQGEAELEKILEPIDDIPIPYCLALEALRKELEPYLPKRVEG</sequence>
<protein>
    <submittedName>
        <fullName evidence="1">Uncharacterized protein</fullName>
    </submittedName>
</protein>
<organism evidence="1 2">
    <name type="scientific">Granulicatella adiacens ATCC 49175</name>
    <dbReference type="NCBI Taxonomy" id="638301"/>
    <lineage>
        <taxon>Bacteria</taxon>
        <taxon>Bacillati</taxon>
        <taxon>Bacillota</taxon>
        <taxon>Bacilli</taxon>
        <taxon>Lactobacillales</taxon>
        <taxon>Carnobacteriaceae</taxon>
        <taxon>Granulicatella</taxon>
    </lineage>
</organism>
<dbReference type="Proteomes" id="UP000005926">
    <property type="component" value="Unassembled WGS sequence"/>
</dbReference>
<gene>
    <name evidence="1" type="ORF">HMPREF0444_1442</name>
</gene>
<keyword evidence="2" id="KW-1185">Reference proteome</keyword>
<evidence type="ECO:0000313" key="1">
    <source>
        <dbReference type="EMBL" id="EEW36710.1"/>
    </source>
</evidence>
<reference evidence="1 2" key="1">
    <citation type="submission" date="2009-08" db="EMBL/GenBank/DDBJ databases">
        <authorList>
            <person name="Muzny D."/>
            <person name="Qin X."/>
            <person name="Deng J."/>
            <person name="Jiang H."/>
            <person name="Liu Y."/>
            <person name="Qu J."/>
            <person name="Song X.-Z."/>
            <person name="Zhang L."/>
            <person name="Thornton R."/>
            <person name="Coyle M."/>
            <person name="Francisco L."/>
            <person name="Jackson L."/>
            <person name="Javaid M."/>
            <person name="Korchina V."/>
            <person name="Kovar C."/>
            <person name="Mata R."/>
            <person name="Mathew T."/>
            <person name="Ngo R."/>
            <person name="Nguyen L."/>
            <person name="Nguyen N."/>
            <person name="Okwuonu G."/>
            <person name="Ongeri F."/>
            <person name="Pham C."/>
            <person name="Simmons D."/>
            <person name="Wilczek-Boney K."/>
            <person name="Hale W."/>
            <person name="Jakkamsetti A."/>
            <person name="Pham P."/>
            <person name="Ruth R."/>
            <person name="San Lucas F."/>
            <person name="Warren J."/>
            <person name="Zhang J."/>
            <person name="Zhao Z."/>
            <person name="Zhou C."/>
            <person name="Zhu D."/>
            <person name="Lee S."/>
            <person name="Bess C."/>
            <person name="Blankenburg K."/>
            <person name="Forbes L."/>
            <person name="Fu Q."/>
            <person name="Gubbala S."/>
            <person name="Hirani K."/>
            <person name="Jayaseelan J.C."/>
            <person name="Lara F."/>
            <person name="Munidasa M."/>
            <person name="Palculict T."/>
            <person name="Patil S."/>
            <person name="Pu L.-L."/>
            <person name="Saada N."/>
            <person name="Tang L."/>
            <person name="Weissenberger G."/>
            <person name="Zhu Y."/>
            <person name="Hemphill L."/>
            <person name="Shang Y."/>
            <person name="Youmans B."/>
            <person name="Ayvaz T."/>
            <person name="Ross M."/>
            <person name="Santibanez J."/>
            <person name="Aqrawi P."/>
            <person name="Gross S."/>
            <person name="Joshi V."/>
            <person name="Fowler G."/>
            <person name="Nazareth L."/>
            <person name="Reid J."/>
            <person name="Worley K."/>
            <person name="Petrosino J."/>
            <person name="Highlander S."/>
            <person name="Gibbs R."/>
        </authorList>
    </citation>
    <scope>NUCLEOTIDE SEQUENCE [LARGE SCALE GENOMIC DNA]</scope>
    <source>
        <strain evidence="1 2">ATCC 49175</strain>
    </source>
</reference>
<evidence type="ECO:0000313" key="2">
    <source>
        <dbReference type="Proteomes" id="UP000005926"/>
    </source>
</evidence>
<dbReference type="AlphaFoldDB" id="C8NHP7"/>